<keyword evidence="3" id="KW-1185">Reference proteome</keyword>
<dbReference type="Gene3D" id="3.40.50.1820">
    <property type="entry name" value="alpha/beta hydrolase"/>
    <property type="match status" value="1"/>
</dbReference>
<reference evidence="2" key="1">
    <citation type="journal article" date="2022" name="Arch. Microbiol.">
        <title>Microbulbifer okhotskensis sp. nov., isolated from a deep bottom sediment of the Okhotsk Sea.</title>
        <authorList>
            <person name="Romanenko L."/>
            <person name="Kurilenko V."/>
            <person name="Otstavnykh N."/>
            <person name="Velansky P."/>
            <person name="Isaeva M."/>
            <person name="Mikhailov V."/>
        </authorList>
    </citation>
    <scope>NUCLEOTIDE SEQUENCE</scope>
    <source>
        <strain evidence="2">OS29</strain>
    </source>
</reference>
<dbReference type="Pfam" id="PF00561">
    <property type="entry name" value="Abhydrolase_1"/>
    <property type="match status" value="1"/>
</dbReference>
<name>A0A9X2EQA2_9GAMM</name>
<protein>
    <submittedName>
        <fullName evidence="2">Alpha/beta hydrolase</fullName>
    </submittedName>
</protein>
<sequence length="164" mass="18480">MILEAIDGFVPSLRKGQTLKGYAAQSRDGIRFMELGSCVIRYRKTGQGNRVIVFEVDPPVVIEHYDYLLDQISSDFSVIVFEPPGFGFSVPSMRLDYRFNTLVSLTEIFLQTLNLGSVTLVAPCVLGYGAIALAHKRRDLIDHLVLSQVPSWEEMLTWKAERDP</sequence>
<dbReference type="Proteomes" id="UP001139028">
    <property type="component" value="Unassembled WGS sequence"/>
</dbReference>
<dbReference type="SUPFAM" id="SSF53474">
    <property type="entry name" value="alpha/beta-Hydrolases"/>
    <property type="match status" value="1"/>
</dbReference>
<proteinExistence type="predicted"/>
<dbReference type="InterPro" id="IPR029058">
    <property type="entry name" value="AB_hydrolase_fold"/>
</dbReference>
<organism evidence="2 3">
    <name type="scientific">Microbulbifer okhotskensis</name>
    <dbReference type="NCBI Taxonomy" id="2926617"/>
    <lineage>
        <taxon>Bacteria</taxon>
        <taxon>Pseudomonadati</taxon>
        <taxon>Pseudomonadota</taxon>
        <taxon>Gammaproteobacteria</taxon>
        <taxon>Cellvibrionales</taxon>
        <taxon>Microbulbiferaceae</taxon>
        <taxon>Microbulbifer</taxon>
    </lineage>
</organism>
<feature type="domain" description="AB hydrolase-1" evidence="1">
    <location>
        <begin position="68"/>
        <end position="149"/>
    </location>
</feature>
<evidence type="ECO:0000259" key="1">
    <source>
        <dbReference type="Pfam" id="PF00561"/>
    </source>
</evidence>
<dbReference type="InterPro" id="IPR000073">
    <property type="entry name" value="AB_hydrolase_1"/>
</dbReference>
<evidence type="ECO:0000313" key="2">
    <source>
        <dbReference type="EMBL" id="MCO1335876.1"/>
    </source>
</evidence>
<dbReference type="AlphaFoldDB" id="A0A9X2EQA2"/>
<dbReference type="EMBL" id="JALBWM010000088">
    <property type="protein sequence ID" value="MCO1335876.1"/>
    <property type="molecule type" value="Genomic_DNA"/>
</dbReference>
<dbReference type="RefSeq" id="WP_252471001.1">
    <property type="nucleotide sequence ID" value="NZ_JALBWM010000088.1"/>
</dbReference>
<comment type="caution">
    <text evidence="2">The sequence shown here is derived from an EMBL/GenBank/DDBJ whole genome shotgun (WGS) entry which is preliminary data.</text>
</comment>
<dbReference type="GO" id="GO:0016787">
    <property type="term" value="F:hydrolase activity"/>
    <property type="evidence" value="ECO:0007669"/>
    <property type="project" value="UniProtKB-KW"/>
</dbReference>
<accession>A0A9X2EQA2</accession>
<evidence type="ECO:0000313" key="3">
    <source>
        <dbReference type="Proteomes" id="UP001139028"/>
    </source>
</evidence>
<gene>
    <name evidence="2" type="ORF">MO867_16190</name>
</gene>
<keyword evidence="2" id="KW-0378">Hydrolase</keyword>